<dbReference type="EMBL" id="FOVF01000070">
    <property type="protein sequence ID" value="SFN72638.1"/>
    <property type="molecule type" value="Genomic_DNA"/>
</dbReference>
<protein>
    <recommendedName>
        <fullName evidence="5">Secreted protein</fullName>
    </recommendedName>
</protein>
<reference evidence="3 4" key="1">
    <citation type="submission" date="2016-10" db="EMBL/GenBank/DDBJ databases">
        <authorList>
            <person name="de Groot N.N."/>
        </authorList>
    </citation>
    <scope>NUCLEOTIDE SEQUENCE [LARGE SCALE GENOMIC DNA]</scope>
    <source>
        <strain evidence="3 4">CGMCC 1.7659</strain>
    </source>
</reference>
<name>A0A1I5BD29_9GAMM</name>
<organism evidence="3 4">
    <name type="scientific">Dokdonella immobilis</name>
    <dbReference type="NCBI Taxonomy" id="578942"/>
    <lineage>
        <taxon>Bacteria</taxon>
        <taxon>Pseudomonadati</taxon>
        <taxon>Pseudomonadota</taxon>
        <taxon>Gammaproteobacteria</taxon>
        <taxon>Lysobacterales</taxon>
        <taxon>Rhodanobacteraceae</taxon>
        <taxon>Dokdonella</taxon>
    </lineage>
</organism>
<dbReference type="AlphaFoldDB" id="A0A1I5BD29"/>
<feature type="signal peptide" evidence="2">
    <location>
        <begin position="1"/>
        <end position="23"/>
    </location>
</feature>
<proteinExistence type="predicted"/>
<dbReference type="Proteomes" id="UP000198575">
    <property type="component" value="Unassembled WGS sequence"/>
</dbReference>
<gene>
    <name evidence="3" type="ORF">SAMN05216289_1701</name>
</gene>
<evidence type="ECO:0000313" key="4">
    <source>
        <dbReference type="Proteomes" id="UP000198575"/>
    </source>
</evidence>
<keyword evidence="4" id="KW-1185">Reference proteome</keyword>
<evidence type="ECO:0008006" key="5">
    <source>
        <dbReference type="Google" id="ProtNLM"/>
    </source>
</evidence>
<sequence>MSNLKLAGATAILFALAATTASANEASSEGPGFPEPQNFNYTHAPGPDEDARLAAAPSGSDQYVFVAGSAFTPRTSAQTVSYPGSGCTSSDAAVTTDVQLPSGTEVLGVRLYYYDMAAAGSVGVFFTNYNGGGGTSDLITGTSTLESGYSSEFFAAPASVFIDNISGSYVLTATMDAGLRFCGARLFISQP</sequence>
<accession>A0A1I5BD29</accession>
<evidence type="ECO:0000256" key="1">
    <source>
        <dbReference type="SAM" id="MobiDB-lite"/>
    </source>
</evidence>
<keyword evidence="2" id="KW-0732">Signal</keyword>
<feature type="region of interest" description="Disordered" evidence="1">
    <location>
        <begin position="25"/>
        <end position="48"/>
    </location>
</feature>
<feature type="chain" id="PRO_5011441970" description="Secreted protein" evidence="2">
    <location>
        <begin position="24"/>
        <end position="191"/>
    </location>
</feature>
<dbReference type="RefSeq" id="WP_092411123.1">
    <property type="nucleotide sequence ID" value="NZ_FOVF01000070.1"/>
</dbReference>
<evidence type="ECO:0000256" key="2">
    <source>
        <dbReference type="SAM" id="SignalP"/>
    </source>
</evidence>
<evidence type="ECO:0000313" key="3">
    <source>
        <dbReference type="EMBL" id="SFN72638.1"/>
    </source>
</evidence>